<gene>
    <name evidence="2" type="ORF">CLOSTASPAR_01217</name>
</gene>
<keyword evidence="3" id="KW-1185">Reference proteome</keyword>
<evidence type="ECO:0000313" key="2">
    <source>
        <dbReference type="EMBL" id="EEG56640.1"/>
    </source>
</evidence>
<comment type="caution">
    <text evidence="2">The sequence shown here is derived from an EMBL/GenBank/DDBJ whole genome shotgun (WGS) entry which is preliminary data.</text>
</comment>
<reference evidence="2 3" key="2">
    <citation type="submission" date="2009-02" db="EMBL/GenBank/DDBJ databases">
        <title>Draft genome sequence of Clostridium asparagiforme (DSM 15981).</title>
        <authorList>
            <person name="Sudarsanam P."/>
            <person name="Ley R."/>
            <person name="Guruge J."/>
            <person name="Turnbaugh P.J."/>
            <person name="Mahowald M."/>
            <person name="Liep D."/>
            <person name="Gordon J."/>
        </authorList>
    </citation>
    <scope>NUCLEOTIDE SEQUENCE [LARGE SCALE GENOMIC DNA]</scope>
    <source>
        <strain evidence="2 3">DSM 15981</strain>
    </source>
</reference>
<protein>
    <recommendedName>
        <fullName evidence="1">DUF1468 domain-containing protein</fullName>
    </recommendedName>
</protein>
<feature type="domain" description="DUF1468" evidence="1">
    <location>
        <begin position="79"/>
        <end position="206"/>
    </location>
</feature>
<dbReference type="Proteomes" id="UP000004756">
    <property type="component" value="Unassembled WGS sequence"/>
</dbReference>
<accession>C0CW63</accession>
<dbReference type="AlphaFoldDB" id="C0CW63"/>
<name>C0CW63_9FIRM</name>
<evidence type="ECO:0000313" key="3">
    <source>
        <dbReference type="Proteomes" id="UP000004756"/>
    </source>
</evidence>
<evidence type="ECO:0000259" key="1">
    <source>
        <dbReference type="Pfam" id="PF07331"/>
    </source>
</evidence>
<sequence>MLHWISSTYSKRLLIWKDEQETGGGPGGPTRKQNETVAGDWKRPVKALVGCYRPLAQPEGHWLGGMRLNNKQLMIELAMPVAFMLMAAYVIVKALSMGSEGVFPIMCAGVLLICAVYLLVQTLMKREVVVKLEGVNLPRVGLTLLTLLVYVFLLKKIGYAIDTFLLCALVIRSLGYKKFHVIVPCSVIAVAVTFVIFKVLLSVPLPMVFLDF</sequence>
<dbReference type="InterPro" id="IPR009936">
    <property type="entry name" value="DUF1468"/>
</dbReference>
<organism evidence="2 3">
    <name type="scientific">[Clostridium] asparagiforme DSM 15981</name>
    <dbReference type="NCBI Taxonomy" id="518636"/>
    <lineage>
        <taxon>Bacteria</taxon>
        <taxon>Bacillati</taxon>
        <taxon>Bacillota</taxon>
        <taxon>Clostridia</taxon>
        <taxon>Lachnospirales</taxon>
        <taxon>Lachnospiraceae</taxon>
        <taxon>Enterocloster</taxon>
    </lineage>
</organism>
<proteinExistence type="predicted"/>
<reference evidence="2 3" key="1">
    <citation type="submission" date="2009-01" db="EMBL/GenBank/DDBJ databases">
        <authorList>
            <person name="Fulton L."/>
            <person name="Clifton S."/>
            <person name="Fulton B."/>
            <person name="Xu J."/>
            <person name="Minx P."/>
            <person name="Pepin K.H."/>
            <person name="Johnson M."/>
            <person name="Bhonagiri V."/>
            <person name="Nash W.E."/>
            <person name="Mardis E.R."/>
            <person name="Wilson R.K."/>
        </authorList>
    </citation>
    <scope>NUCLEOTIDE SEQUENCE [LARGE SCALE GENOMIC DNA]</scope>
    <source>
        <strain evidence="2 3">DSM 15981</strain>
    </source>
</reference>
<dbReference type="EMBL" id="ACCJ01000053">
    <property type="protein sequence ID" value="EEG56640.1"/>
    <property type="molecule type" value="Genomic_DNA"/>
</dbReference>
<dbReference type="Pfam" id="PF07331">
    <property type="entry name" value="TctB"/>
    <property type="match status" value="1"/>
</dbReference>
<dbReference type="HOGENOM" id="CLU_110735_8_0_9"/>